<organism evidence="1 2">
    <name type="scientific">Rhizorhabdus wittichii</name>
    <dbReference type="NCBI Taxonomy" id="160791"/>
    <lineage>
        <taxon>Bacteria</taxon>
        <taxon>Pseudomonadati</taxon>
        <taxon>Pseudomonadota</taxon>
        <taxon>Alphaproteobacteria</taxon>
        <taxon>Sphingomonadales</taxon>
        <taxon>Sphingomonadaceae</taxon>
        <taxon>Rhizorhabdus</taxon>
    </lineage>
</organism>
<reference evidence="1" key="1">
    <citation type="submission" date="2020-07" db="EMBL/GenBank/DDBJ databases">
        <authorList>
            <person name="Camacho E."/>
        </authorList>
    </citation>
    <scope>NUCLEOTIDE SEQUENCE</scope>
    <source>
        <strain evidence="1">MPO218</strain>
    </source>
</reference>
<dbReference type="RefSeq" id="WP_208634438.1">
    <property type="nucleotide sequence ID" value="NZ_CP059319.1"/>
</dbReference>
<dbReference type="Proteomes" id="UP000664914">
    <property type="component" value="Chromosome"/>
</dbReference>
<reference evidence="1" key="2">
    <citation type="submission" date="2021-04" db="EMBL/GenBank/DDBJ databases">
        <title>Isolation and genomic analysis of the ibuprofen-degrading bacterium Sphingomonas strain MPO218.</title>
        <authorList>
            <person name="Aulestia M."/>
            <person name="Flores A."/>
            <person name="Mangas E.L."/>
            <person name="Perez-Pulido A.J."/>
            <person name="Santero E."/>
            <person name="Camacho E.M."/>
        </authorList>
    </citation>
    <scope>NUCLEOTIDE SEQUENCE</scope>
    <source>
        <strain evidence="1">MPO218</strain>
    </source>
</reference>
<name>A0A975HEA0_9SPHN</name>
<accession>A0A975HEA0</accession>
<dbReference type="EMBL" id="CP059319">
    <property type="protein sequence ID" value="QTH22138.1"/>
    <property type="molecule type" value="Genomic_DNA"/>
</dbReference>
<sequence length="53" mass="5514">MMAPALAGEAGAAPLICKRVTYKKAVMLNAFQHPPIIRTVAACGTVDAETRSA</sequence>
<proteinExistence type="predicted"/>
<gene>
    <name evidence="1" type="ORF">HRJ34_00950</name>
</gene>
<evidence type="ECO:0000313" key="1">
    <source>
        <dbReference type="EMBL" id="QTH22138.1"/>
    </source>
</evidence>
<protein>
    <submittedName>
        <fullName evidence="1">Uncharacterized protein</fullName>
    </submittedName>
</protein>
<evidence type="ECO:0000313" key="2">
    <source>
        <dbReference type="Proteomes" id="UP000664914"/>
    </source>
</evidence>
<dbReference type="AlphaFoldDB" id="A0A975HEA0"/>